<feature type="domain" description="HTH bat-type" evidence="3">
    <location>
        <begin position="155"/>
        <end position="206"/>
    </location>
</feature>
<dbReference type="PANTHER" id="PTHR34236:SF1">
    <property type="entry name" value="DIMETHYL SULFOXIDE REDUCTASE TRANSCRIPTIONAL ACTIVATOR"/>
    <property type="match status" value="1"/>
</dbReference>
<dbReference type="RefSeq" id="WP_049952999.1">
    <property type="nucleotide sequence ID" value="NZ_CP007055.1"/>
</dbReference>
<keyword evidence="1" id="KW-0805">Transcription regulation</keyword>
<dbReference type="InterPro" id="IPR007050">
    <property type="entry name" value="HTH_bacterioopsin"/>
</dbReference>
<dbReference type="SUPFAM" id="SSF88659">
    <property type="entry name" value="Sigma3 and sigma4 domains of RNA polymerase sigma factors"/>
    <property type="match status" value="1"/>
</dbReference>
<evidence type="ECO:0000256" key="2">
    <source>
        <dbReference type="ARBA" id="ARBA00023163"/>
    </source>
</evidence>
<proteinExistence type="predicted"/>
<dbReference type="GeneID" id="25145566"/>
<dbReference type="Pfam" id="PF04967">
    <property type="entry name" value="HTH_10"/>
    <property type="match status" value="1"/>
</dbReference>
<dbReference type="Gene3D" id="1.10.10.10">
    <property type="entry name" value="Winged helix-like DNA-binding domain superfamily/Winged helix DNA-binding domain"/>
    <property type="match status" value="1"/>
</dbReference>
<keyword evidence="2" id="KW-0804">Transcription</keyword>
<dbReference type="OrthoDB" id="156233at2157"/>
<feature type="domain" description="Bacterioopsin transcriptional activator GAF and HTH associated" evidence="4">
    <location>
        <begin position="12"/>
        <end position="150"/>
    </location>
</feature>
<dbReference type="STRING" id="797299.HALLA_14135"/>
<dbReference type="EMBL" id="CP007055">
    <property type="protein sequence ID" value="AHF99753.1"/>
    <property type="molecule type" value="Genomic_DNA"/>
</dbReference>
<evidence type="ECO:0000259" key="3">
    <source>
        <dbReference type="Pfam" id="PF04967"/>
    </source>
</evidence>
<dbReference type="InterPro" id="IPR036388">
    <property type="entry name" value="WH-like_DNA-bd_sf"/>
</dbReference>
<dbReference type="CDD" id="cd06171">
    <property type="entry name" value="Sigma70_r4"/>
    <property type="match status" value="1"/>
</dbReference>
<name>W0JMC7_9EURY</name>
<evidence type="ECO:0000313" key="6">
    <source>
        <dbReference type="Proteomes" id="UP000019024"/>
    </source>
</evidence>
<accession>W0JMC7</accession>
<dbReference type="InterPro" id="IPR013324">
    <property type="entry name" value="RNA_pol_sigma_r3/r4-like"/>
</dbReference>
<sequence>MGFISEVHVVHDDLLLVPTIKRHPEVTITYKYATVVDGEEVYFVSLFAEDYAAIKETMAADETVSSADRVATFENQAIYRVTANTEREIVPDQCIKCGIYVFSIVSGDPGWIVRIHLPDRDTLADFQNYCRENDISFWITQLHESTASAEESYLLTEEQREILSMAYFAGYYNIPRTVSQDHLAEQLGISNSAVSQRLRRAVAQLLSVILEGEKTPRQYD</sequence>
<evidence type="ECO:0000256" key="1">
    <source>
        <dbReference type="ARBA" id="ARBA00023015"/>
    </source>
</evidence>
<dbReference type="KEGG" id="hlr:HALLA_14135"/>
<gene>
    <name evidence="5" type="ORF">HALLA_14135</name>
</gene>
<organism evidence="5 6">
    <name type="scientific">Halostagnicola larsenii XH-48</name>
    <dbReference type="NCBI Taxonomy" id="797299"/>
    <lineage>
        <taxon>Archaea</taxon>
        <taxon>Methanobacteriati</taxon>
        <taxon>Methanobacteriota</taxon>
        <taxon>Stenosarchaea group</taxon>
        <taxon>Halobacteria</taxon>
        <taxon>Halobacteriales</taxon>
        <taxon>Natrialbaceae</taxon>
        <taxon>Halostagnicola</taxon>
    </lineage>
</organism>
<protein>
    <submittedName>
        <fullName evidence="5">Bacterio-opsin activator</fullName>
    </submittedName>
</protein>
<dbReference type="eggNOG" id="arCOG02280">
    <property type="taxonomic scope" value="Archaea"/>
</dbReference>
<reference evidence="5 6" key="1">
    <citation type="submission" date="2014-01" db="EMBL/GenBank/DDBJ databases">
        <authorList>
            <consortium name="DOE Joint Genome Institute"/>
            <person name="Anderson I."/>
            <person name="Huntemann M."/>
            <person name="Han J."/>
            <person name="Chen A."/>
            <person name="Kyrpides N."/>
            <person name="Mavromatis K."/>
            <person name="Markowitz V."/>
            <person name="Palaniappan K."/>
            <person name="Ivanova N."/>
            <person name="Schaumberg A."/>
            <person name="Pati A."/>
            <person name="Liolios K."/>
            <person name="Nordberg H.P."/>
            <person name="Cantor M.N."/>
            <person name="Hua S.X."/>
            <person name="Woyke T."/>
        </authorList>
    </citation>
    <scope>NUCLEOTIDE SEQUENCE [LARGE SCALE GENOMIC DNA]</scope>
    <source>
        <strain evidence="5 6">XH-48</strain>
    </source>
</reference>
<dbReference type="Proteomes" id="UP000019024">
    <property type="component" value="Chromosome"/>
</dbReference>
<evidence type="ECO:0000259" key="4">
    <source>
        <dbReference type="Pfam" id="PF15915"/>
    </source>
</evidence>
<evidence type="ECO:0000313" key="5">
    <source>
        <dbReference type="EMBL" id="AHF99753.1"/>
    </source>
</evidence>
<keyword evidence="6" id="KW-1185">Reference proteome</keyword>
<dbReference type="HOGENOM" id="CLU_076274_0_0_2"/>
<dbReference type="AlphaFoldDB" id="W0JMC7"/>
<dbReference type="InterPro" id="IPR031803">
    <property type="entry name" value="BAT_GAF/HTH-assoc"/>
</dbReference>
<dbReference type="PANTHER" id="PTHR34236">
    <property type="entry name" value="DIMETHYL SULFOXIDE REDUCTASE TRANSCRIPTIONAL ACTIVATOR"/>
    <property type="match status" value="1"/>
</dbReference>
<dbReference type="Pfam" id="PF15915">
    <property type="entry name" value="BAT"/>
    <property type="match status" value="1"/>
</dbReference>